<feature type="transmembrane region" description="Helical" evidence="1">
    <location>
        <begin position="12"/>
        <end position="30"/>
    </location>
</feature>
<dbReference type="PIRSF" id="PIRSF021383">
    <property type="entry name" value="YunB"/>
    <property type="match status" value="1"/>
</dbReference>
<dbReference type="OrthoDB" id="1649278at2"/>
<proteinExistence type="predicted"/>
<dbReference type="Pfam" id="PF09560">
    <property type="entry name" value="Spore_YunB"/>
    <property type="match status" value="1"/>
</dbReference>
<protein>
    <submittedName>
        <fullName evidence="2">Sporulation protein</fullName>
    </submittedName>
</protein>
<keyword evidence="3" id="KW-1185">Reference proteome</keyword>
<dbReference type="InterPro" id="IPR014197">
    <property type="entry name" value="Sporulation_prot_YunB"/>
</dbReference>
<dbReference type="NCBIfam" id="TIGR02832">
    <property type="entry name" value="spo_yunB"/>
    <property type="match status" value="1"/>
</dbReference>
<dbReference type="Proteomes" id="UP000006094">
    <property type="component" value="Chromosome"/>
</dbReference>
<evidence type="ECO:0000313" key="3">
    <source>
        <dbReference type="Proteomes" id="UP000006094"/>
    </source>
</evidence>
<dbReference type="KEGG" id="cad:Curi_c10360"/>
<dbReference type="AlphaFoldDB" id="K0AZC0"/>
<keyword evidence="1" id="KW-0812">Transmembrane</keyword>
<dbReference type="eggNOG" id="ENOG5031XUS">
    <property type="taxonomic scope" value="Bacteria"/>
</dbReference>
<accession>K0AZC0</accession>
<organism evidence="2 3">
    <name type="scientific">Gottschalkia acidurici (strain ATCC 7906 / DSM 604 / BCRC 14475 / CIP 104303 / KCTC 5404 / NCIMB 10678 / 9a)</name>
    <name type="common">Clostridium acidurici</name>
    <dbReference type="NCBI Taxonomy" id="1128398"/>
    <lineage>
        <taxon>Bacteria</taxon>
        <taxon>Bacillati</taxon>
        <taxon>Bacillota</taxon>
        <taxon>Tissierellia</taxon>
        <taxon>Tissierellales</taxon>
        <taxon>Gottschalkiaceae</taxon>
        <taxon>Gottschalkia</taxon>
    </lineage>
</organism>
<evidence type="ECO:0000313" key="2">
    <source>
        <dbReference type="EMBL" id="AFS78050.1"/>
    </source>
</evidence>
<dbReference type="RefSeq" id="WP_014967187.1">
    <property type="nucleotide sequence ID" value="NC_018664.1"/>
</dbReference>
<dbReference type="STRING" id="1128398.Curi_c10360"/>
<keyword evidence="1" id="KW-0472">Membrane</keyword>
<reference evidence="2 3" key="1">
    <citation type="journal article" date="2012" name="PLoS ONE">
        <title>The purine-utilizing bacterium Clostridium acidurici 9a: a genome-guided metabolic reconsideration.</title>
        <authorList>
            <person name="Hartwich K."/>
            <person name="Poehlein A."/>
            <person name="Daniel R."/>
        </authorList>
    </citation>
    <scope>NUCLEOTIDE SEQUENCE [LARGE SCALE GENOMIC DNA]</scope>
    <source>
        <strain evidence="3">ATCC 7906 / DSM 604 / BCRC 14475 / CIP 104303 / KCTC 5404 / NCIMB 10678 / 9a</strain>
    </source>
</reference>
<sequence>MRSRNRSKKIKIYLIIVFTVVLGIYVYNIINRNVRPTILAMCEIQAKKIATQAINDAIKSTIKDNVKYKDLIFVKQDNSGKITMMQANTGLMNGIASDVALEVQEKIRQIPGGTIKIPIGNILNSQLIPGPRIKLDLEPHGSVTVDFGTEFVESGINQTIHRVYLTIITDVKIIFPLVSDTVTVSANIPIAETVIVGDVPESYITVPEENILNIIR</sequence>
<gene>
    <name evidence="2" type="ordered locus">Curi_c10360</name>
</gene>
<dbReference type="EMBL" id="CP003326">
    <property type="protein sequence ID" value="AFS78050.1"/>
    <property type="molecule type" value="Genomic_DNA"/>
</dbReference>
<keyword evidence="1" id="KW-1133">Transmembrane helix</keyword>
<dbReference type="HOGENOM" id="CLU_067338_2_0_9"/>
<name>K0AZC0_GOTA9</name>
<evidence type="ECO:0000256" key="1">
    <source>
        <dbReference type="SAM" id="Phobius"/>
    </source>
</evidence>